<keyword evidence="5" id="KW-1185">Reference proteome</keyword>
<dbReference type="PANTHER" id="PTHR11106">
    <property type="entry name" value="GANGLIOSIDE INDUCED DIFFERENTIATION ASSOCIATED PROTEIN 2-RELATED"/>
    <property type="match status" value="1"/>
</dbReference>
<dbReference type="InterPro" id="IPR035793">
    <property type="entry name" value="Macro_GDAP2"/>
</dbReference>
<dbReference type="Pfam" id="PF01661">
    <property type="entry name" value="Macro"/>
    <property type="match status" value="1"/>
</dbReference>
<name>A0A833SYC3_PHYIN</name>
<evidence type="ECO:0000313" key="4">
    <source>
        <dbReference type="EMBL" id="KAF4149598.1"/>
    </source>
</evidence>
<dbReference type="EMBL" id="JAACNO010000148">
    <property type="protein sequence ID" value="KAF4149598.1"/>
    <property type="molecule type" value="Genomic_DNA"/>
</dbReference>
<evidence type="ECO:0000259" key="2">
    <source>
        <dbReference type="PROSITE" id="PS51154"/>
    </source>
</evidence>
<dbReference type="Proteomes" id="UP000704712">
    <property type="component" value="Unassembled WGS sequence"/>
</dbReference>
<protein>
    <submittedName>
        <fullName evidence="3">Divergent CRAL/TRIO domain</fullName>
    </submittedName>
</protein>
<dbReference type="PANTHER" id="PTHR11106:SF72">
    <property type="entry name" value="GANGLIOSIDE-INDUCED DIFFERENTIATION-ASSOCIATED PROTEIN 2"/>
    <property type="match status" value="1"/>
</dbReference>
<dbReference type="CDD" id="cd02905">
    <property type="entry name" value="Macro_GDAP2-like"/>
    <property type="match status" value="1"/>
</dbReference>
<dbReference type="InterPro" id="IPR043472">
    <property type="entry name" value="Macro_dom-like"/>
</dbReference>
<evidence type="ECO:0000256" key="1">
    <source>
        <dbReference type="ARBA" id="ARBA00008355"/>
    </source>
</evidence>
<proteinExistence type="inferred from homology"/>
<dbReference type="PROSITE" id="PS51154">
    <property type="entry name" value="MACRO"/>
    <property type="match status" value="1"/>
</dbReference>
<comment type="caution">
    <text evidence="3">The sequence shown here is derived from an EMBL/GenBank/DDBJ whole genome shotgun (WGS) entry which is preliminary data.</text>
</comment>
<dbReference type="EMBL" id="WSZM01000343">
    <property type="protein sequence ID" value="KAF4034840.1"/>
    <property type="molecule type" value="Genomic_DNA"/>
</dbReference>
<evidence type="ECO:0000313" key="3">
    <source>
        <dbReference type="EMBL" id="KAF4034840.1"/>
    </source>
</evidence>
<dbReference type="Pfam" id="PF13716">
    <property type="entry name" value="CRAL_TRIO_2"/>
    <property type="match status" value="1"/>
</dbReference>
<dbReference type="InterPro" id="IPR002589">
    <property type="entry name" value="Macro_dom"/>
</dbReference>
<evidence type="ECO:0000313" key="5">
    <source>
        <dbReference type="Proteomes" id="UP000602510"/>
    </source>
</evidence>
<dbReference type="AlphaFoldDB" id="A0A833SYC3"/>
<dbReference type="Proteomes" id="UP000602510">
    <property type="component" value="Unassembled WGS sequence"/>
</dbReference>
<feature type="domain" description="Macro" evidence="2">
    <location>
        <begin position="35"/>
        <end position="216"/>
    </location>
</feature>
<dbReference type="SUPFAM" id="SSF52949">
    <property type="entry name" value="Macro domain-like"/>
    <property type="match status" value="1"/>
</dbReference>
<gene>
    <name evidence="3" type="ORF">GN244_ATG13202</name>
    <name evidence="4" type="ORF">GN958_ATG01182</name>
</gene>
<dbReference type="Gene3D" id="3.40.525.10">
    <property type="entry name" value="CRAL-TRIO lipid binding domain"/>
    <property type="match status" value="1"/>
</dbReference>
<comment type="similarity">
    <text evidence="1">Belongs to the GDAP2 family.</text>
</comment>
<reference evidence="3" key="1">
    <citation type="submission" date="2020-04" db="EMBL/GenBank/DDBJ databases">
        <title>Hybrid Assembly of Korean Phytophthora infestans isolates.</title>
        <authorList>
            <person name="Prokchorchik M."/>
            <person name="Lee Y."/>
            <person name="Seo J."/>
            <person name="Cho J.-H."/>
            <person name="Park Y.-E."/>
            <person name="Jang D.-C."/>
            <person name="Im J.-S."/>
            <person name="Choi J.-G."/>
            <person name="Park H.-J."/>
            <person name="Lee G.-B."/>
            <person name="Lee Y.-G."/>
            <person name="Hong S.-Y."/>
            <person name="Cho K."/>
            <person name="Sohn K.H."/>
        </authorList>
    </citation>
    <scope>NUCLEOTIDE SEQUENCE</scope>
    <source>
        <strain evidence="3">KR_1_A1</strain>
        <strain evidence="4">KR_2_A2</strain>
    </source>
</reference>
<dbReference type="Gene3D" id="3.40.220.10">
    <property type="entry name" value="Leucine Aminopeptidase, subunit E, domain 1"/>
    <property type="match status" value="1"/>
</dbReference>
<organism evidence="3 5">
    <name type="scientific">Phytophthora infestans</name>
    <name type="common">Potato late blight agent</name>
    <name type="synonym">Botrytis infestans</name>
    <dbReference type="NCBI Taxonomy" id="4787"/>
    <lineage>
        <taxon>Eukaryota</taxon>
        <taxon>Sar</taxon>
        <taxon>Stramenopiles</taxon>
        <taxon>Oomycota</taxon>
        <taxon>Peronosporomycetes</taxon>
        <taxon>Peronosporales</taxon>
        <taxon>Peronosporaceae</taxon>
        <taxon>Phytophthora</taxon>
    </lineage>
</organism>
<accession>A0A833SYC3</accession>
<dbReference type="InterPro" id="IPR001251">
    <property type="entry name" value="CRAL-TRIO_dom"/>
</dbReference>
<dbReference type="SMART" id="SM00506">
    <property type="entry name" value="A1pp"/>
    <property type="match status" value="1"/>
</dbReference>
<sequence length="531" mass="59422">MTREAPIAWESLAVWGSAATFSSTEDDDPLALTENVPFPVRASINAKLSLWRGPLYCLRVDAVVNSTCESMRQSDGDFDKLLKSAGPEIAVECKAAGACRTGDTVLTRGCKLPAKFILHTVGPRYQAKYHNAAEHSLHSCYRSVLAVTKENGLRSVATGCIYTIRKGYPREEGAHIAARTVRRYLEHYGDDFDRVILCMDSVQDMDVYERVLPLYFPRTVKEQHESQRLLATRDLGDSFGEPIIAERQIRIGNLSSSSIAAEQHSNQHEFERYINKSLLSKCPLSDGFAVDPENDSDIEAFRAMYGDPDAERLDRLQQMQAERQRRAAEAAIEEQKRLEKATASTAEWDYVAALERAKSEDLSDLKALGFCYCGGVDLAGMPVVVYLAGKLRVDELDMERILLFVLLTLDLQRAALTTTSSQFSVLYVQSDVTNDNQPSAAWLKRLFRVFTAVAARRAPSDQPLHNKWTRSALRFFYVLEPSFGLKVQLLLSKGYCDGGGFYDQIVYLQKAEMLDSIAPTLQLPPHIYTSV</sequence>
<dbReference type="InterPro" id="IPR036865">
    <property type="entry name" value="CRAL-TRIO_dom_sf"/>
</dbReference>